<evidence type="ECO:0000256" key="3">
    <source>
        <dbReference type="ARBA" id="ARBA00022729"/>
    </source>
</evidence>
<dbReference type="GO" id="GO:0005576">
    <property type="term" value="C:extracellular region"/>
    <property type="evidence" value="ECO:0007669"/>
    <property type="project" value="UniProtKB-SubCell"/>
</dbReference>
<dbReference type="InterPro" id="IPR056861">
    <property type="entry name" value="HMCN1-like_VWA"/>
</dbReference>
<gene>
    <name evidence="10" type="ORF">KP79_PYT22629</name>
</gene>
<evidence type="ECO:0000256" key="4">
    <source>
        <dbReference type="ARBA" id="ARBA00023180"/>
    </source>
</evidence>
<evidence type="ECO:0000313" key="11">
    <source>
        <dbReference type="Proteomes" id="UP000242188"/>
    </source>
</evidence>
<evidence type="ECO:0000313" key="10">
    <source>
        <dbReference type="EMBL" id="OWF37839.1"/>
    </source>
</evidence>
<dbReference type="Pfam" id="PF23560">
    <property type="entry name" value="GBD_Hemicentin"/>
    <property type="match status" value="1"/>
</dbReference>
<sequence length="885" mass="95991">MMKGRLTMYSLCLCLTSAVTFIEAFNPNTGLSNDTATYTHQRITLEAIDRIAADFILTSNQVTSSQTTEYDYVIKQHFGADCDSYEYYKNRAQQFASAVSKVYQSYRTDPDYTVNSERIYEAHTLVQDTRLEIASILSSGTLSDTTETLFMEKVGKCLMIVQSFYSNTNWVEMNGRVAYPDFGSLAAQSLMPIASSSDATCRTCDDRTVELKRGSCNNNLVFSDRLTSGYLSGQLHSPKPTANPASTTGKCSHGGVKDSGRTTPAAGGINKETKNWDLSPHAHLHNDASEAAIQATVAFFMDPTTGIFTDEVQTTVAKLLGLQLKSTLSLGFAIDVSGSMADDLASVKASLRVKVNEVQGSTDGTVQYVLATFNDPASLTTNASTTDTDEMIRWIEALTPKGNYDCPEFAISGLLAAIRLVEPNATIILATDADAKDISDSNTAISEAIAKKIKIEFLLTGNCTRRRRDAPARYKRNLATFRSIAASTGGTVYQIGSSELTTVLNQLLEQDFASSTAVVDFFVQTTSESSSMDIPVDNEATNLVITISGPYSLTQATLADPTGTVQIFSTKGSTQYYSSNRITMTIQNPKPGTWVLTRLFLRQWEVNVTVSSAIDIDTQLIETDDTGIYYVSTRNPIIGKNYSAAVVVYNLNSSSTSFALSILDEEGTVSYNTPIYLNFGPSKITGYTSIVIPSTSFYVQLSGTNQDGFQFKRTLGTSIKPVGVDLFVQPIFGNLAIGTPQNITYTLSNQGSTTQTYTVSIVDDKGRILSPTSQHHSVSAGNDTTGIFQLTSTIELEYITYTVSVTTSGSSTVLQATTYTAMFAGSYCSAFMTSQCSEENIGSSNCSLTNWSAKAAFSFDVTTFIVTDNVTVSMDGTDRTRLHMT</sequence>
<evidence type="ECO:0000256" key="1">
    <source>
        <dbReference type="ARBA" id="ARBA00004613"/>
    </source>
</evidence>
<evidence type="ECO:0000259" key="9">
    <source>
        <dbReference type="Pfam" id="PF25107"/>
    </source>
</evidence>
<evidence type="ECO:0000256" key="2">
    <source>
        <dbReference type="ARBA" id="ARBA00022525"/>
    </source>
</evidence>
<dbReference type="InterPro" id="IPR056862">
    <property type="entry name" value="VWA7_N"/>
</dbReference>
<organism evidence="10 11">
    <name type="scientific">Mizuhopecten yessoensis</name>
    <name type="common">Japanese scallop</name>
    <name type="synonym">Patinopecten yessoensis</name>
    <dbReference type="NCBI Taxonomy" id="6573"/>
    <lineage>
        <taxon>Eukaryota</taxon>
        <taxon>Metazoa</taxon>
        <taxon>Spiralia</taxon>
        <taxon>Lophotrochozoa</taxon>
        <taxon>Mollusca</taxon>
        <taxon>Bivalvia</taxon>
        <taxon>Autobranchia</taxon>
        <taxon>Pteriomorphia</taxon>
        <taxon>Pectinida</taxon>
        <taxon>Pectinoidea</taxon>
        <taxon>Pectinidae</taxon>
        <taxon>Mizuhopecten</taxon>
    </lineage>
</organism>
<dbReference type="OrthoDB" id="6161097at2759"/>
<dbReference type="EMBL" id="NEDP02005578">
    <property type="protein sequence ID" value="OWF37839.1"/>
    <property type="molecule type" value="Genomic_DNA"/>
</dbReference>
<keyword evidence="2" id="KW-0964">Secreted</keyword>
<protein>
    <submittedName>
        <fullName evidence="10">von Willebrand factor A domain-containing protein 7</fullName>
    </submittedName>
</protein>
<dbReference type="PANTHER" id="PTHR14905">
    <property type="entry name" value="NG37"/>
    <property type="match status" value="1"/>
</dbReference>
<dbReference type="InterPro" id="IPR052577">
    <property type="entry name" value="VWA7"/>
</dbReference>
<comment type="caution">
    <text evidence="10">The sequence shown here is derived from an EMBL/GenBank/DDBJ whole genome shotgun (WGS) entry which is preliminary data.</text>
</comment>
<feature type="chain" id="PRO_5012216752" evidence="6">
    <location>
        <begin position="25"/>
        <end position="885"/>
    </location>
</feature>
<evidence type="ECO:0000256" key="5">
    <source>
        <dbReference type="SAM" id="MobiDB-lite"/>
    </source>
</evidence>
<dbReference type="Proteomes" id="UP000242188">
    <property type="component" value="Unassembled WGS sequence"/>
</dbReference>
<dbReference type="Pfam" id="PF25107">
    <property type="entry name" value="VWA7_N"/>
    <property type="match status" value="1"/>
</dbReference>
<keyword evidence="3 6" id="KW-0732">Signal</keyword>
<keyword evidence="11" id="KW-1185">Reference proteome</keyword>
<dbReference type="InterPro" id="IPR036465">
    <property type="entry name" value="vWFA_dom_sf"/>
</dbReference>
<keyword evidence="4" id="KW-0325">Glycoprotein</keyword>
<feature type="region of interest" description="Disordered" evidence="5">
    <location>
        <begin position="235"/>
        <end position="267"/>
    </location>
</feature>
<dbReference type="SUPFAM" id="SSF53300">
    <property type="entry name" value="vWA-like"/>
    <property type="match status" value="1"/>
</dbReference>
<proteinExistence type="predicted"/>
<reference evidence="10 11" key="1">
    <citation type="journal article" date="2017" name="Nat. Ecol. Evol.">
        <title>Scallop genome provides insights into evolution of bilaterian karyotype and development.</title>
        <authorList>
            <person name="Wang S."/>
            <person name="Zhang J."/>
            <person name="Jiao W."/>
            <person name="Li J."/>
            <person name="Xun X."/>
            <person name="Sun Y."/>
            <person name="Guo X."/>
            <person name="Huan P."/>
            <person name="Dong B."/>
            <person name="Zhang L."/>
            <person name="Hu X."/>
            <person name="Sun X."/>
            <person name="Wang J."/>
            <person name="Zhao C."/>
            <person name="Wang Y."/>
            <person name="Wang D."/>
            <person name="Huang X."/>
            <person name="Wang R."/>
            <person name="Lv J."/>
            <person name="Li Y."/>
            <person name="Zhang Z."/>
            <person name="Liu B."/>
            <person name="Lu W."/>
            <person name="Hui Y."/>
            <person name="Liang J."/>
            <person name="Zhou Z."/>
            <person name="Hou R."/>
            <person name="Li X."/>
            <person name="Liu Y."/>
            <person name="Li H."/>
            <person name="Ning X."/>
            <person name="Lin Y."/>
            <person name="Zhao L."/>
            <person name="Xing Q."/>
            <person name="Dou J."/>
            <person name="Li Y."/>
            <person name="Mao J."/>
            <person name="Guo H."/>
            <person name="Dou H."/>
            <person name="Li T."/>
            <person name="Mu C."/>
            <person name="Jiang W."/>
            <person name="Fu Q."/>
            <person name="Fu X."/>
            <person name="Miao Y."/>
            <person name="Liu J."/>
            <person name="Yu Q."/>
            <person name="Li R."/>
            <person name="Liao H."/>
            <person name="Li X."/>
            <person name="Kong Y."/>
            <person name="Jiang Z."/>
            <person name="Chourrout D."/>
            <person name="Li R."/>
            <person name="Bao Z."/>
        </authorList>
    </citation>
    <scope>NUCLEOTIDE SEQUENCE [LARGE SCALE GENOMIC DNA]</scope>
    <source>
        <strain evidence="10 11">PY_sf001</strain>
    </source>
</reference>
<comment type="subcellular location">
    <subcellularLocation>
        <location evidence="1">Secreted</location>
    </subcellularLocation>
</comment>
<evidence type="ECO:0000256" key="6">
    <source>
        <dbReference type="SAM" id="SignalP"/>
    </source>
</evidence>
<name>A0A210PMW6_MIZYE</name>
<dbReference type="Gene3D" id="3.40.50.410">
    <property type="entry name" value="von Willebrand factor, type A domain"/>
    <property type="match status" value="1"/>
</dbReference>
<feature type="domain" description="Hemicentin-1-like von Willebrand factor A" evidence="8">
    <location>
        <begin position="329"/>
        <end position="495"/>
    </location>
</feature>
<feature type="signal peptide" evidence="6">
    <location>
        <begin position="1"/>
        <end position="24"/>
    </location>
</feature>
<evidence type="ECO:0000259" key="8">
    <source>
        <dbReference type="Pfam" id="PF25106"/>
    </source>
</evidence>
<evidence type="ECO:0000259" key="7">
    <source>
        <dbReference type="Pfam" id="PF23560"/>
    </source>
</evidence>
<dbReference type="AlphaFoldDB" id="A0A210PMW6"/>
<feature type="domain" description="Hemicentin/VWA7 galactose-binding" evidence="7">
    <location>
        <begin position="525"/>
        <end position="609"/>
    </location>
</feature>
<dbReference type="Pfam" id="PF25106">
    <property type="entry name" value="VWA_4"/>
    <property type="match status" value="1"/>
</dbReference>
<feature type="domain" description="VWA7 N-terminal" evidence="9">
    <location>
        <begin position="102"/>
        <end position="300"/>
    </location>
</feature>
<accession>A0A210PMW6</accession>
<dbReference type="InterPro" id="IPR056475">
    <property type="entry name" value="GBD_Hemicentin/VWA7"/>
</dbReference>
<dbReference type="PANTHER" id="PTHR14905:SF7">
    <property type="entry name" value="VON WILLEBRAND FACTOR A DOMAIN-CONTAINING PROTEIN 7"/>
    <property type="match status" value="1"/>
</dbReference>